<feature type="compositionally biased region" description="Low complexity" evidence="1">
    <location>
        <begin position="157"/>
        <end position="180"/>
    </location>
</feature>
<proteinExistence type="predicted"/>
<organism evidence="2 3">
    <name type="scientific">Neurospora intermedia</name>
    <dbReference type="NCBI Taxonomy" id="5142"/>
    <lineage>
        <taxon>Eukaryota</taxon>
        <taxon>Fungi</taxon>
        <taxon>Dikarya</taxon>
        <taxon>Ascomycota</taxon>
        <taxon>Pezizomycotina</taxon>
        <taxon>Sordariomycetes</taxon>
        <taxon>Sordariomycetidae</taxon>
        <taxon>Sordariales</taxon>
        <taxon>Sordariaceae</taxon>
        <taxon>Neurospora</taxon>
    </lineage>
</organism>
<keyword evidence="3" id="KW-1185">Reference proteome</keyword>
<sequence>MKFKEFLARRSTTTTHSMNPEYMSDEYNIMNRRRSFGRGGAGNIRSREEAVTLLPISMSMSSMIHGSQHHQHHHLDHELGSGSKKSASASASNSDDTKTSRRSSSEDDDAVYRHDSQRHPISPKSPYQFHYRYHYRHYRPGHFSRGRSSGSSGGSSGSSSSSYSTNLEELGGIEIGGRITTIEERRKGREGFMS</sequence>
<reference evidence="2 3" key="1">
    <citation type="submission" date="2023-09" db="EMBL/GenBank/DDBJ databases">
        <title>Multi-omics analysis of a traditional fermented food reveals byproduct-associated fungal strains for waste-to-food upcycling.</title>
        <authorList>
            <consortium name="Lawrence Berkeley National Laboratory"/>
            <person name="Rekdal V.M."/>
            <person name="Villalobos-Escobedo J.M."/>
            <person name="Rodriguez-Valeron N."/>
            <person name="Garcia M.O."/>
            <person name="Vasquez D.P."/>
            <person name="Damayanti I."/>
            <person name="Sorensen P.M."/>
            <person name="Baidoo E.E."/>
            <person name="De Carvalho A.C."/>
            <person name="Riley R."/>
            <person name="Lipzen A."/>
            <person name="He G."/>
            <person name="Yan M."/>
            <person name="Haridas S."/>
            <person name="Daum C."/>
            <person name="Yoshinaga Y."/>
            <person name="Ng V."/>
            <person name="Grigoriev I.V."/>
            <person name="Munk R."/>
            <person name="Nuraida L."/>
            <person name="Wijaya C.H."/>
            <person name="Morales P.-C."/>
            <person name="Keasling J.D."/>
        </authorList>
    </citation>
    <scope>NUCLEOTIDE SEQUENCE [LARGE SCALE GENOMIC DNA]</scope>
    <source>
        <strain evidence="2 3">FGSC 2613</strain>
    </source>
</reference>
<feature type="compositionally biased region" description="Low complexity" evidence="1">
    <location>
        <begin position="80"/>
        <end position="94"/>
    </location>
</feature>
<evidence type="ECO:0000313" key="3">
    <source>
        <dbReference type="Proteomes" id="UP001451303"/>
    </source>
</evidence>
<dbReference type="EMBL" id="JAVLET010000002">
    <property type="protein sequence ID" value="KAL0472955.1"/>
    <property type="molecule type" value="Genomic_DNA"/>
</dbReference>
<comment type="caution">
    <text evidence="2">The sequence shown here is derived from an EMBL/GenBank/DDBJ whole genome shotgun (WGS) entry which is preliminary data.</text>
</comment>
<gene>
    <name evidence="2" type="ORF">QR685DRAFT_594765</name>
</gene>
<accession>A0ABR3DJV5</accession>
<evidence type="ECO:0000313" key="2">
    <source>
        <dbReference type="EMBL" id="KAL0472955.1"/>
    </source>
</evidence>
<evidence type="ECO:0000256" key="1">
    <source>
        <dbReference type="SAM" id="MobiDB-lite"/>
    </source>
</evidence>
<feature type="region of interest" description="Disordered" evidence="1">
    <location>
        <begin position="140"/>
        <end position="194"/>
    </location>
</feature>
<feature type="region of interest" description="Disordered" evidence="1">
    <location>
        <begin position="1"/>
        <end position="20"/>
    </location>
</feature>
<name>A0ABR3DJV5_NEUIN</name>
<feature type="compositionally biased region" description="Basic and acidic residues" evidence="1">
    <location>
        <begin position="181"/>
        <end position="194"/>
    </location>
</feature>
<dbReference type="Proteomes" id="UP001451303">
    <property type="component" value="Unassembled WGS sequence"/>
</dbReference>
<protein>
    <submittedName>
        <fullName evidence="2">Uncharacterized protein</fullName>
    </submittedName>
</protein>
<feature type="region of interest" description="Disordered" evidence="1">
    <location>
        <begin position="64"/>
        <end position="128"/>
    </location>
</feature>
<feature type="compositionally biased region" description="Basic and acidic residues" evidence="1">
    <location>
        <begin position="95"/>
        <end position="118"/>
    </location>
</feature>